<feature type="domain" description="Reverse transcriptase Ty1/copia-type" evidence="2">
    <location>
        <begin position="2"/>
        <end position="145"/>
    </location>
</feature>
<name>A0A7J6W9B5_THATH</name>
<dbReference type="EMBL" id="JABWDY010020072">
    <property type="protein sequence ID" value="KAF5193418.1"/>
    <property type="molecule type" value="Genomic_DNA"/>
</dbReference>
<dbReference type="InterPro" id="IPR013103">
    <property type="entry name" value="RVT_2"/>
</dbReference>
<evidence type="ECO:0000313" key="3">
    <source>
        <dbReference type="EMBL" id="KAF5193418.1"/>
    </source>
</evidence>
<dbReference type="InterPro" id="IPR043502">
    <property type="entry name" value="DNA/RNA_pol_sf"/>
</dbReference>
<dbReference type="AlphaFoldDB" id="A0A7J6W9B5"/>
<dbReference type="Pfam" id="PF07727">
    <property type="entry name" value="RVT_2"/>
    <property type="match status" value="1"/>
</dbReference>
<organism evidence="3 4">
    <name type="scientific">Thalictrum thalictroides</name>
    <name type="common">Rue-anemone</name>
    <name type="synonym">Anemone thalictroides</name>
    <dbReference type="NCBI Taxonomy" id="46969"/>
    <lineage>
        <taxon>Eukaryota</taxon>
        <taxon>Viridiplantae</taxon>
        <taxon>Streptophyta</taxon>
        <taxon>Embryophyta</taxon>
        <taxon>Tracheophyta</taxon>
        <taxon>Spermatophyta</taxon>
        <taxon>Magnoliopsida</taxon>
        <taxon>Ranunculales</taxon>
        <taxon>Ranunculaceae</taxon>
        <taxon>Thalictroideae</taxon>
        <taxon>Thalictrum</taxon>
    </lineage>
</organism>
<reference evidence="3 4" key="1">
    <citation type="submission" date="2020-06" db="EMBL/GenBank/DDBJ databases">
        <title>Transcriptomic and genomic resources for Thalictrum thalictroides and T. hernandezii: Facilitating candidate gene discovery in an emerging model plant lineage.</title>
        <authorList>
            <person name="Arias T."/>
            <person name="Riano-Pachon D.M."/>
            <person name="Di Stilio V.S."/>
        </authorList>
    </citation>
    <scope>NUCLEOTIDE SEQUENCE [LARGE SCALE GENOMIC DNA]</scope>
    <source>
        <strain evidence="4">cv. WT478/WT964</strain>
        <tissue evidence="3">Leaves</tissue>
    </source>
</reference>
<dbReference type="SUPFAM" id="SSF56672">
    <property type="entry name" value="DNA/RNA polymerases"/>
    <property type="match status" value="1"/>
</dbReference>
<dbReference type="OrthoDB" id="414945at2759"/>
<feature type="region of interest" description="Disordered" evidence="1">
    <location>
        <begin position="151"/>
        <end position="172"/>
    </location>
</feature>
<protein>
    <submittedName>
        <fullName evidence="3">Retrovirus-related pol polyprotein from transposon re2</fullName>
    </submittedName>
</protein>
<dbReference type="Proteomes" id="UP000554482">
    <property type="component" value="Unassembled WGS sequence"/>
</dbReference>
<evidence type="ECO:0000256" key="1">
    <source>
        <dbReference type="SAM" id="MobiDB-lite"/>
    </source>
</evidence>
<evidence type="ECO:0000259" key="2">
    <source>
        <dbReference type="Pfam" id="PF07727"/>
    </source>
</evidence>
<keyword evidence="4" id="KW-1185">Reference proteome</keyword>
<accession>A0A7J6W9B5</accession>
<comment type="caution">
    <text evidence="3">The sequence shown here is derived from an EMBL/GenBank/DDBJ whole genome shotgun (WGS) entry which is preliminary data.</text>
</comment>
<gene>
    <name evidence="3" type="ORF">FRX31_016997</name>
</gene>
<evidence type="ECO:0000313" key="4">
    <source>
        <dbReference type="Proteomes" id="UP000554482"/>
    </source>
</evidence>
<sequence>MALPPGFSKQGEHRVCRLRKSLYGLKQAYRNWFEKFSSALREVGYSQSTADHSLFTFSLGDTFTAVLVYVDDILVTGNNSEAISNLKDFLRTKFHIKDLGRLKYFLGIEVARSSQGIFLSQRKYTLDILTNSGHLGARPVSSPMEQNMHLGARPVSSPMEQNMHLSNDKGDI</sequence>
<proteinExistence type="predicted"/>